<organism evidence="2 3">
    <name type="scientific">Streptomonospora salina</name>
    <dbReference type="NCBI Taxonomy" id="104205"/>
    <lineage>
        <taxon>Bacteria</taxon>
        <taxon>Bacillati</taxon>
        <taxon>Actinomycetota</taxon>
        <taxon>Actinomycetes</taxon>
        <taxon>Streptosporangiales</taxon>
        <taxon>Nocardiopsidaceae</taxon>
        <taxon>Streptomonospora</taxon>
    </lineage>
</organism>
<dbReference type="CDD" id="cd00093">
    <property type="entry name" value="HTH_XRE"/>
    <property type="match status" value="1"/>
</dbReference>
<keyword evidence="3" id="KW-1185">Reference proteome</keyword>
<comment type="caution">
    <text evidence="2">The sequence shown here is derived from an EMBL/GenBank/DDBJ whole genome shotgun (WGS) entry which is preliminary data.</text>
</comment>
<evidence type="ECO:0000259" key="1">
    <source>
        <dbReference type="PROSITE" id="PS50943"/>
    </source>
</evidence>
<dbReference type="SUPFAM" id="SSF47413">
    <property type="entry name" value="lambda repressor-like DNA-binding domains"/>
    <property type="match status" value="1"/>
</dbReference>
<dbReference type="GO" id="GO:0043531">
    <property type="term" value="F:ADP binding"/>
    <property type="evidence" value="ECO:0007669"/>
    <property type="project" value="InterPro"/>
</dbReference>
<dbReference type="SUPFAM" id="SSF52540">
    <property type="entry name" value="P-loop containing nucleoside triphosphate hydrolases"/>
    <property type="match status" value="1"/>
</dbReference>
<dbReference type="Pfam" id="PF13401">
    <property type="entry name" value="AAA_22"/>
    <property type="match status" value="1"/>
</dbReference>
<dbReference type="SUPFAM" id="SSF48452">
    <property type="entry name" value="TPR-like"/>
    <property type="match status" value="2"/>
</dbReference>
<dbReference type="SMART" id="SM00530">
    <property type="entry name" value="HTH_XRE"/>
    <property type="match status" value="1"/>
</dbReference>
<reference evidence="2 3" key="1">
    <citation type="submission" date="2020-08" db="EMBL/GenBank/DDBJ databases">
        <title>Sequencing the genomes of 1000 actinobacteria strains.</title>
        <authorList>
            <person name="Klenk H.-P."/>
        </authorList>
    </citation>
    <scope>NUCLEOTIDE SEQUENCE [LARGE SCALE GENOMIC DNA]</scope>
    <source>
        <strain evidence="2 3">DSM 44593</strain>
    </source>
</reference>
<dbReference type="PRINTS" id="PR00364">
    <property type="entry name" value="DISEASERSIST"/>
</dbReference>
<dbReference type="InterPro" id="IPR011990">
    <property type="entry name" value="TPR-like_helical_dom_sf"/>
</dbReference>
<protein>
    <submittedName>
        <fullName evidence="2">Tetratricopeptide (TPR) repeat protein/transcriptional regulator with XRE-family HTH domain</fullName>
    </submittedName>
</protein>
<dbReference type="InterPro" id="IPR019734">
    <property type="entry name" value="TPR_rpt"/>
</dbReference>
<evidence type="ECO:0000313" key="2">
    <source>
        <dbReference type="EMBL" id="MBB5998379.1"/>
    </source>
</evidence>
<proteinExistence type="predicted"/>
<dbReference type="Gene3D" id="1.25.40.10">
    <property type="entry name" value="Tetratricopeptide repeat domain"/>
    <property type="match status" value="2"/>
</dbReference>
<dbReference type="EMBL" id="JACHLY010000001">
    <property type="protein sequence ID" value="MBB5998379.1"/>
    <property type="molecule type" value="Genomic_DNA"/>
</dbReference>
<dbReference type="InterPro" id="IPR001387">
    <property type="entry name" value="Cro/C1-type_HTH"/>
</dbReference>
<dbReference type="InterPro" id="IPR049945">
    <property type="entry name" value="AAA_22"/>
</dbReference>
<dbReference type="PANTHER" id="PTHR47691:SF3">
    <property type="entry name" value="HTH-TYPE TRANSCRIPTIONAL REGULATOR RV0890C-RELATED"/>
    <property type="match status" value="1"/>
</dbReference>
<gene>
    <name evidence="2" type="ORF">HNR25_002130</name>
</gene>
<dbReference type="PROSITE" id="PS50943">
    <property type="entry name" value="HTH_CROC1"/>
    <property type="match status" value="1"/>
</dbReference>
<accession>A0A841EAM4</accession>
<dbReference type="GO" id="GO:0003677">
    <property type="term" value="F:DNA binding"/>
    <property type="evidence" value="ECO:0007669"/>
    <property type="project" value="InterPro"/>
</dbReference>
<dbReference type="InterPro" id="IPR010982">
    <property type="entry name" value="Lambda_DNA-bd_dom_sf"/>
</dbReference>
<dbReference type="Gene3D" id="1.10.260.40">
    <property type="entry name" value="lambda repressor-like DNA-binding domains"/>
    <property type="match status" value="1"/>
</dbReference>
<dbReference type="InterPro" id="IPR003593">
    <property type="entry name" value="AAA+_ATPase"/>
</dbReference>
<evidence type="ECO:0000313" key="3">
    <source>
        <dbReference type="Proteomes" id="UP000578077"/>
    </source>
</evidence>
<dbReference type="SMART" id="SM00382">
    <property type="entry name" value="AAA"/>
    <property type="match status" value="1"/>
</dbReference>
<name>A0A841EAM4_9ACTN</name>
<dbReference type="Proteomes" id="UP000578077">
    <property type="component" value="Unassembled WGS sequence"/>
</dbReference>
<dbReference type="Gene3D" id="3.40.50.300">
    <property type="entry name" value="P-loop containing nucleotide triphosphate hydrolases"/>
    <property type="match status" value="1"/>
</dbReference>
<dbReference type="AlphaFoldDB" id="A0A841EAM4"/>
<dbReference type="PANTHER" id="PTHR47691">
    <property type="entry name" value="REGULATOR-RELATED"/>
    <property type="match status" value="1"/>
</dbReference>
<dbReference type="Pfam" id="PF13560">
    <property type="entry name" value="HTH_31"/>
    <property type="match status" value="1"/>
</dbReference>
<dbReference type="SMART" id="SM00028">
    <property type="entry name" value="TPR"/>
    <property type="match status" value="4"/>
</dbReference>
<dbReference type="RefSeq" id="WP_184634572.1">
    <property type="nucleotide sequence ID" value="NZ_BAABKT010000014.1"/>
</dbReference>
<sequence>MNEDGTSAFGRLLLWYRRATGMSQAELARVSGMSVRALRELERGRARAAQQRSTEALAEGLGLSGDEREEFLTTAQVYRRRGVSHGAEFLETSSLPPRVTDLVGRRDELERFHAEADAGGVVVLAGPPGVGKTALALTAADELAARFPDGCLAVDLRGMDEQPLPARAALERLLRALDVPAARVPAAEAEQSSLLRSLLRGRRVLLLLDNAADEAQVRPLLTVGRGCLTVVTCRHALAGLDGARWMRLEPLEGADAVGLLAAIAGADRIAVEPQAAAELAELCGNLPLAVRIVGNRLATRPRWSLDHQVKLLTDERTRLRSLAAGDLQMRSAFEMSYHRLARSAQAVFRRLAALPGADFGAELAAVATGVPAADVHAHLDELADASLLQTTSVPGRFQFHDLIRIFAAERHEAEEPRQERERLRDALLDHILDTATAAAGLFFPNVLHSGSFASRAAAAEWLEQEGTNWVAAQRAAAGLGRHRQVVDLAEAMHWYSDSRVYQRPWEQVFRLGAEAARALGSRRDEAVLLNFLGWAQYVCLDRNEEGLATHGEALSIAVEVGDRHEQAWAHAYMSMELLRLGRPSEALSHSREAAAISAEFEFFDIQMSARNGLGRVLHALGRYEEALEVHRALLDHMDRYGAETNKEVLRLLEGTTLENVGNCLAGLGEWRAAGKTYREARALQGAGGLEHADARIALSEGAVWREAGEYACARECLESALASFEGSFDRSSRERALAELALLPEGG</sequence>
<dbReference type="InterPro" id="IPR027417">
    <property type="entry name" value="P-loop_NTPase"/>
</dbReference>
<feature type="domain" description="HTH cro/C1-type" evidence="1">
    <location>
        <begin position="16"/>
        <end position="68"/>
    </location>
</feature>